<organism evidence="1">
    <name type="scientific">Schlesneria paludicola</name>
    <dbReference type="NCBI Taxonomy" id="360056"/>
    <lineage>
        <taxon>Bacteria</taxon>
        <taxon>Pseudomonadati</taxon>
        <taxon>Planctomycetota</taxon>
        <taxon>Planctomycetia</taxon>
        <taxon>Planctomycetales</taxon>
        <taxon>Planctomycetaceae</taxon>
        <taxon>Schlesneria</taxon>
    </lineage>
</organism>
<protein>
    <submittedName>
        <fullName evidence="1">Uncharacterized protein</fullName>
    </submittedName>
</protein>
<comment type="caution">
    <text evidence="1">The sequence shown here is derived from an EMBL/GenBank/DDBJ whole genome shotgun (WGS) entry which is preliminary data.</text>
</comment>
<dbReference type="AlphaFoldDB" id="A0A7C4QP46"/>
<accession>A0A7C4QP46</accession>
<reference evidence="1" key="1">
    <citation type="journal article" date="2020" name="mSystems">
        <title>Genome- and Community-Level Interaction Insights into Carbon Utilization and Element Cycling Functions of Hydrothermarchaeota in Hydrothermal Sediment.</title>
        <authorList>
            <person name="Zhou Z."/>
            <person name="Liu Y."/>
            <person name="Xu W."/>
            <person name="Pan J."/>
            <person name="Luo Z.H."/>
            <person name="Li M."/>
        </authorList>
    </citation>
    <scope>NUCLEOTIDE SEQUENCE [LARGE SCALE GENOMIC DNA]</scope>
    <source>
        <strain evidence="1">SpSt-508</strain>
    </source>
</reference>
<proteinExistence type="predicted"/>
<gene>
    <name evidence="1" type="ORF">ENS64_12105</name>
</gene>
<sequence length="95" mass="10927">MACAATLRSVDELRRYVHEVLCQHENLVADQFQLQEISLTRGGTPCGLQFILRGPRNVRLGAVWASDHNQLYFYDARGERFRKEQLPEWLPAGGR</sequence>
<evidence type="ECO:0000313" key="1">
    <source>
        <dbReference type="EMBL" id="HGT39987.1"/>
    </source>
</evidence>
<name>A0A7C4QP46_9PLAN</name>
<dbReference type="EMBL" id="DSVQ01000015">
    <property type="protein sequence ID" value="HGT39987.1"/>
    <property type="molecule type" value="Genomic_DNA"/>
</dbReference>